<keyword evidence="7" id="KW-0325">Glycoprotein</keyword>
<dbReference type="PROSITE" id="PS50850">
    <property type="entry name" value="MFS"/>
    <property type="match status" value="1"/>
</dbReference>
<reference evidence="15" key="1">
    <citation type="journal article" date="2017" name="Nat. Microbiol.">
        <title>Global analysis of biosynthetic gene clusters reveals vast potential of secondary metabolite production in Penicillium species.</title>
        <authorList>
            <person name="Nielsen J.C."/>
            <person name="Grijseels S."/>
            <person name="Prigent S."/>
            <person name="Ji B."/>
            <person name="Dainat J."/>
            <person name="Nielsen K.F."/>
            <person name="Frisvad J.C."/>
            <person name="Workman M."/>
            <person name="Nielsen J."/>
        </authorList>
    </citation>
    <scope>NUCLEOTIDE SEQUENCE [LARGE SCALE GENOMIC DNA]</scope>
    <source>
        <strain evidence="15">IBT 24891</strain>
    </source>
</reference>
<feature type="transmembrane region" description="Helical" evidence="12">
    <location>
        <begin position="54"/>
        <end position="76"/>
    </location>
</feature>
<dbReference type="FunFam" id="1.20.1250.20:FF:000172">
    <property type="entry name" value="MFS multidrug resistance transporter"/>
    <property type="match status" value="1"/>
</dbReference>
<comment type="subcellular location">
    <subcellularLocation>
        <location evidence="1">Membrane</location>
        <topology evidence="1">Multi-pass membrane protein</topology>
    </subcellularLocation>
</comment>
<organism evidence="14 15">
    <name type="scientific">Penicillium steckii</name>
    <dbReference type="NCBI Taxonomy" id="303698"/>
    <lineage>
        <taxon>Eukaryota</taxon>
        <taxon>Fungi</taxon>
        <taxon>Dikarya</taxon>
        <taxon>Ascomycota</taxon>
        <taxon>Pezizomycotina</taxon>
        <taxon>Eurotiomycetes</taxon>
        <taxon>Eurotiomycetidae</taxon>
        <taxon>Eurotiales</taxon>
        <taxon>Aspergillaceae</taxon>
        <taxon>Penicillium</taxon>
    </lineage>
</organism>
<dbReference type="STRING" id="303698.A0A1V6TIZ8"/>
<dbReference type="PANTHER" id="PTHR23502">
    <property type="entry name" value="MAJOR FACILITATOR SUPERFAMILY"/>
    <property type="match status" value="1"/>
</dbReference>
<evidence type="ECO:0000259" key="13">
    <source>
        <dbReference type="PROSITE" id="PS50850"/>
    </source>
</evidence>
<keyword evidence="5 12" id="KW-1133">Transmembrane helix</keyword>
<feature type="transmembrane region" description="Helical" evidence="12">
    <location>
        <begin position="322"/>
        <end position="344"/>
    </location>
</feature>
<accession>A0A1V6TIZ8</accession>
<keyword evidence="6 12" id="KW-0472">Membrane</keyword>
<feature type="transmembrane region" description="Helical" evidence="12">
    <location>
        <begin position="457"/>
        <end position="480"/>
    </location>
</feature>
<dbReference type="PANTHER" id="PTHR23502:SF21">
    <property type="entry name" value="DITYROSINE TRANSPORTER 1"/>
    <property type="match status" value="1"/>
</dbReference>
<dbReference type="InterPro" id="IPR020846">
    <property type="entry name" value="MFS_dom"/>
</dbReference>
<keyword evidence="3" id="KW-0813">Transport</keyword>
<evidence type="ECO:0000256" key="8">
    <source>
        <dbReference type="ARBA" id="ARBA00051015"/>
    </source>
</evidence>
<evidence type="ECO:0000256" key="2">
    <source>
        <dbReference type="ARBA" id="ARBA00008335"/>
    </source>
</evidence>
<evidence type="ECO:0000256" key="6">
    <source>
        <dbReference type="ARBA" id="ARBA00023136"/>
    </source>
</evidence>
<keyword evidence="4 12" id="KW-0812">Transmembrane</keyword>
<feature type="transmembrane region" description="Helical" evidence="12">
    <location>
        <begin position="431"/>
        <end position="451"/>
    </location>
</feature>
<evidence type="ECO:0000313" key="14">
    <source>
        <dbReference type="EMBL" id="OQE26297.1"/>
    </source>
</evidence>
<dbReference type="Proteomes" id="UP000191285">
    <property type="component" value="Unassembled WGS sequence"/>
</dbReference>
<evidence type="ECO:0000256" key="4">
    <source>
        <dbReference type="ARBA" id="ARBA00022692"/>
    </source>
</evidence>
<feature type="region of interest" description="Disordered" evidence="11">
    <location>
        <begin position="1"/>
        <end position="24"/>
    </location>
</feature>
<evidence type="ECO:0000256" key="10">
    <source>
        <dbReference type="ARBA" id="ARBA00074746"/>
    </source>
</evidence>
<dbReference type="Pfam" id="PF07690">
    <property type="entry name" value="MFS_1"/>
    <property type="match status" value="1"/>
</dbReference>
<evidence type="ECO:0000256" key="1">
    <source>
        <dbReference type="ARBA" id="ARBA00004141"/>
    </source>
</evidence>
<evidence type="ECO:0000256" key="5">
    <source>
        <dbReference type="ARBA" id="ARBA00022989"/>
    </source>
</evidence>
<dbReference type="GO" id="GO:0015137">
    <property type="term" value="F:citrate transmembrane transporter activity"/>
    <property type="evidence" value="ECO:0007669"/>
    <property type="project" value="UniProtKB-ARBA"/>
</dbReference>
<dbReference type="GO" id="GO:0140115">
    <property type="term" value="P:export across plasma membrane"/>
    <property type="evidence" value="ECO:0007669"/>
    <property type="project" value="UniProtKB-ARBA"/>
</dbReference>
<dbReference type="SUPFAM" id="SSF103473">
    <property type="entry name" value="MFS general substrate transporter"/>
    <property type="match status" value="1"/>
</dbReference>
<evidence type="ECO:0000313" key="15">
    <source>
        <dbReference type="Proteomes" id="UP000191285"/>
    </source>
</evidence>
<comment type="catalytic activity">
    <reaction evidence="8">
        <text>citrate(in) = citrate(out)</text>
        <dbReference type="Rhea" id="RHEA:33183"/>
        <dbReference type="ChEBI" id="CHEBI:16947"/>
    </reaction>
</comment>
<feature type="compositionally biased region" description="Polar residues" evidence="11">
    <location>
        <begin position="11"/>
        <end position="21"/>
    </location>
</feature>
<feature type="domain" description="Major facilitator superfamily (MFS) profile" evidence="13">
    <location>
        <begin position="55"/>
        <end position="484"/>
    </location>
</feature>
<evidence type="ECO:0000256" key="3">
    <source>
        <dbReference type="ARBA" id="ARBA00022448"/>
    </source>
</evidence>
<evidence type="ECO:0000256" key="9">
    <source>
        <dbReference type="ARBA" id="ARBA00057034"/>
    </source>
</evidence>
<feature type="transmembrane region" description="Helical" evidence="12">
    <location>
        <begin position="91"/>
        <end position="109"/>
    </location>
</feature>
<evidence type="ECO:0000256" key="11">
    <source>
        <dbReference type="SAM" id="MobiDB-lite"/>
    </source>
</evidence>
<comment type="similarity">
    <text evidence="2">Belongs to the major facilitator superfamily.</text>
</comment>
<comment type="function">
    <text evidence="9">Transmembrane transporter that exports citrate across the cell membrane.</text>
</comment>
<feature type="transmembrane region" description="Helical" evidence="12">
    <location>
        <begin position="121"/>
        <end position="139"/>
    </location>
</feature>
<protein>
    <recommendedName>
        <fullName evidence="10">Citrate exporter 1</fullName>
    </recommendedName>
</protein>
<feature type="transmembrane region" description="Helical" evidence="12">
    <location>
        <begin position="183"/>
        <end position="202"/>
    </location>
</feature>
<sequence>MLKQHCHSEIVSMSTSPNDLPSKTPVREVNMAEQCTTKRSDPVYSALSTSHRRFILAIITVAGLFGPLAGNIYLPALPVIARQFHRSETEINITVTVFMIVFAFGPLIWSSFADWKGRRPLYIISIFVYILANVLLAALPTNYGALIALRVVQAFGSSAVVSLGAGTVADIVEPKKRAREMSYFLFGPQCGPILGPAIGGALADKASWRWIFGFLAISGAALWLLIVFALPETLRARVGNGSIYANNSWIIFPPRFCSTIISESERGPPPPKPTLKGYYRLFRYPPIGIICINTAILYSSYFCIAVQLPTALKYVYHWSSSAIGAGYIVIGVAMVMGSISGGHFSDWRQKRLTKVLGENEVHSETRLNDQIWGLFLASAGLTMFGYFVEYALHPATILISTFLVGFGMSWMFVASNAFLTLCIAQQAAGAFALGNMLRSPAAAVAAAIIASLVRSMGWGYCFLGLGILNLVGIGIMLIILRTQSARWAKARLCKGIP</sequence>
<evidence type="ECO:0000256" key="7">
    <source>
        <dbReference type="ARBA" id="ARBA00023180"/>
    </source>
</evidence>
<dbReference type="AlphaFoldDB" id="A0A1V6TIZ8"/>
<dbReference type="Gene3D" id="1.20.1250.20">
    <property type="entry name" value="MFS general substrate transporter like domains"/>
    <property type="match status" value="1"/>
</dbReference>
<feature type="transmembrane region" description="Helical" evidence="12">
    <location>
        <begin position="151"/>
        <end position="171"/>
    </location>
</feature>
<keyword evidence="15" id="KW-1185">Reference proteome</keyword>
<dbReference type="GO" id="GO:0005275">
    <property type="term" value="F:amine transmembrane transporter activity"/>
    <property type="evidence" value="ECO:0007669"/>
    <property type="project" value="TreeGrafter"/>
</dbReference>
<feature type="transmembrane region" description="Helical" evidence="12">
    <location>
        <begin position="397"/>
        <end position="419"/>
    </location>
</feature>
<dbReference type="OrthoDB" id="2985014at2759"/>
<proteinExistence type="inferred from homology"/>
<feature type="transmembrane region" description="Helical" evidence="12">
    <location>
        <begin position="371"/>
        <end position="391"/>
    </location>
</feature>
<feature type="transmembrane region" description="Helical" evidence="12">
    <location>
        <begin position="281"/>
        <end position="302"/>
    </location>
</feature>
<dbReference type="GO" id="GO:0005886">
    <property type="term" value="C:plasma membrane"/>
    <property type="evidence" value="ECO:0007669"/>
    <property type="project" value="TreeGrafter"/>
</dbReference>
<comment type="caution">
    <text evidence="14">The sequence shown here is derived from an EMBL/GenBank/DDBJ whole genome shotgun (WGS) entry which is preliminary data.</text>
</comment>
<evidence type="ECO:0000256" key="12">
    <source>
        <dbReference type="SAM" id="Phobius"/>
    </source>
</evidence>
<feature type="transmembrane region" description="Helical" evidence="12">
    <location>
        <begin position="208"/>
        <end position="230"/>
    </location>
</feature>
<dbReference type="InterPro" id="IPR036259">
    <property type="entry name" value="MFS_trans_sf"/>
</dbReference>
<dbReference type="EMBL" id="MLKD01000005">
    <property type="protein sequence ID" value="OQE26297.1"/>
    <property type="molecule type" value="Genomic_DNA"/>
</dbReference>
<dbReference type="FunFam" id="1.20.1720.10:FF:000009">
    <property type="entry name" value="MFS multidrug transporter"/>
    <property type="match status" value="1"/>
</dbReference>
<dbReference type="InterPro" id="IPR011701">
    <property type="entry name" value="MFS"/>
</dbReference>
<name>A0A1V6TIZ8_9EURO</name>
<gene>
    <name evidence="14" type="ORF">PENSTE_c005G00432</name>
</gene>